<keyword evidence="4" id="KW-1185">Reference proteome</keyword>
<dbReference type="OMA" id="RWNSTGP"/>
<dbReference type="VEuPathDB" id="FungiDB:F503_05781"/>
<dbReference type="Proteomes" id="UP000016923">
    <property type="component" value="Unassembled WGS sequence"/>
</dbReference>
<dbReference type="Pfam" id="PF09424">
    <property type="entry name" value="YqeY"/>
    <property type="match status" value="1"/>
</dbReference>
<accession>S3CF23</accession>
<name>S3CF23_OPHP1</name>
<gene>
    <name evidence="1" type="primary">AIM41</name>
    <name evidence="3" type="ORF">F503_05781</name>
</gene>
<evidence type="ECO:0000313" key="4">
    <source>
        <dbReference type="Proteomes" id="UP000016923"/>
    </source>
</evidence>
<dbReference type="OrthoDB" id="538640at2759"/>
<dbReference type="eggNOG" id="ENOG502SDB7">
    <property type="taxonomic scope" value="Eukaryota"/>
</dbReference>
<dbReference type="GO" id="GO:0005739">
    <property type="term" value="C:mitochondrion"/>
    <property type="evidence" value="ECO:0007669"/>
    <property type="project" value="UniProtKB-SubCell"/>
</dbReference>
<dbReference type="GO" id="GO:0016884">
    <property type="term" value="F:carbon-nitrogen ligase activity, with glutamine as amido-N-donor"/>
    <property type="evidence" value="ECO:0007669"/>
    <property type="project" value="UniProtKB-UniRule"/>
</dbReference>
<feature type="region of interest" description="Disordered" evidence="2">
    <location>
        <begin position="170"/>
        <end position="192"/>
    </location>
</feature>
<proteinExistence type="inferred from homology"/>
<dbReference type="EMBL" id="KE148146">
    <property type="protein sequence ID" value="EPE10686.1"/>
    <property type="molecule type" value="Genomic_DNA"/>
</dbReference>
<protein>
    <recommendedName>
        <fullName evidence="1">Altered inheritance of mitochondria protein 41</fullName>
    </recommendedName>
</protein>
<dbReference type="Gene3D" id="1.10.1510.10">
    <property type="entry name" value="Uncharacterised protein YqeY/AIM41 PF09424, N-terminal domain"/>
    <property type="match status" value="1"/>
</dbReference>
<dbReference type="STRING" id="1262450.S3CF23"/>
<dbReference type="AlphaFoldDB" id="S3CF23"/>
<keyword evidence="1" id="KW-0496">Mitochondrion</keyword>
<dbReference type="SUPFAM" id="SSF89095">
    <property type="entry name" value="GatB/YqeY motif"/>
    <property type="match status" value="1"/>
</dbReference>
<reference evidence="3 4" key="1">
    <citation type="journal article" date="2013" name="BMC Genomics">
        <title>The genome and transcriptome of the pine saprophyte Ophiostoma piceae, and a comparison with the bark beetle-associated pine pathogen Grosmannia clavigera.</title>
        <authorList>
            <person name="Haridas S."/>
            <person name="Wang Y."/>
            <person name="Lim L."/>
            <person name="Massoumi Alamouti S."/>
            <person name="Jackman S."/>
            <person name="Docking R."/>
            <person name="Robertson G."/>
            <person name="Birol I."/>
            <person name="Bohlmann J."/>
            <person name="Breuil C."/>
        </authorList>
    </citation>
    <scope>NUCLEOTIDE SEQUENCE [LARGE SCALE GENOMIC DNA]</scope>
    <source>
        <strain evidence="3 4">UAMH 11346</strain>
    </source>
</reference>
<dbReference type="InterPro" id="IPR003789">
    <property type="entry name" value="Asn/Gln_tRNA_amidoTrase-B-like"/>
</dbReference>
<dbReference type="PANTHER" id="PTHR28055:SF1">
    <property type="entry name" value="ALTERED INHERITANCE OF MITOCHONDRIA PROTEIN 41, MITOCHONDRIAL"/>
    <property type="match status" value="1"/>
</dbReference>
<dbReference type="PANTHER" id="PTHR28055">
    <property type="entry name" value="ALTERED INHERITANCE OF MITOCHONDRIA PROTEIN 41, MITOCHONDRIAL"/>
    <property type="match status" value="1"/>
</dbReference>
<dbReference type="InterPro" id="IPR019004">
    <property type="entry name" value="YqeY/Aim41"/>
</dbReference>
<dbReference type="HOGENOM" id="CLU_079430_0_0_1"/>
<comment type="similarity">
    <text evidence="1">Belongs to the AIM41 family.</text>
</comment>
<comment type="subcellular location">
    <subcellularLocation>
        <location evidence="1">Mitochondrion</location>
    </subcellularLocation>
</comment>
<dbReference type="InterPro" id="IPR042184">
    <property type="entry name" value="YqeY/Aim41_N"/>
</dbReference>
<evidence type="ECO:0000313" key="3">
    <source>
        <dbReference type="EMBL" id="EPE10686.1"/>
    </source>
</evidence>
<evidence type="ECO:0000256" key="1">
    <source>
        <dbReference type="RuleBase" id="RU365099"/>
    </source>
</evidence>
<sequence>MAARPSIVRLAASRSSLLASYTPTRGPVSAACRRTAIARSSRCYSTSEDAPPPPLLVKLKGDLKAAMKAKDAPRLSVLRSVLAATLNASKTAQPIDTDVKLVELLRKSARSAQDAVEEFKSAGRSDLAEKEEAQIRVLEAYAQDSGIESLSKEDLEVVVAKVLEELTAETGAKPRPGDAIKRLLTPGGPLDGKDFNKAVMAQVVKQLTSK</sequence>
<organism evidence="3 4">
    <name type="scientific">Ophiostoma piceae (strain UAMH 11346)</name>
    <name type="common">Sap stain fungus</name>
    <dbReference type="NCBI Taxonomy" id="1262450"/>
    <lineage>
        <taxon>Eukaryota</taxon>
        <taxon>Fungi</taxon>
        <taxon>Dikarya</taxon>
        <taxon>Ascomycota</taxon>
        <taxon>Pezizomycotina</taxon>
        <taxon>Sordariomycetes</taxon>
        <taxon>Sordariomycetidae</taxon>
        <taxon>Ophiostomatales</taxon>
        <taxon>Ophiostomataceae</taxon>
        <taxon>Ophiostoma</taxon>
    </lineage>
</organism>
<evidence type="ECO:0000256" key="2">
    <source>
        <dbReference type="SAM" id="MobiDB-lite"/>
    </source>
</evidence>